<organism evidence="2 3">
    <name type="scientific">Seminavis robusta</name>
    <dbReference type="NCBI Taxonomy" id="568900"/>
    <lineage>
        <taxon>Eukaryota</taxon>
        <taxon>Sar</taxon>
        <taxon>Stramenopiles</taxon>
        <taxon>Ochrophyta</taxon>
        <taxon>Bacillariophyta</taxon>
        <taxon>Bacillariophyceae</taxon>
        <taxon>Bacillariophycidae</taxon>
        <taxon>Naviculales</taxon>
        <taxon>Naviculaceae</taxon>
        <taxon>Seminavis</taxon>
    </lineage>
</organism>
<comment type="caution">
    <text evidence="2">The sequence shown here is derived from an EMBL/GenBank/DDBJ whole genome shotgun (WGS) entry which is preliminary data.</text>
</comment>
<feature type="compositionally biased region" description="Basic and acidic residues" evidence="1">
    <location>
        <begin position="70"/>
        <end position="81"/>
    </location>
</feature>
<proteinExistence type="predicted"/>
<name>A0A9N8DSF7_9STRA</name>
<dbReference type="EMBL" id="CAICTM010000308">
    <property type="protein sequence ID" value="CAB9507510.1"/>
    <property type="molecule type" value="Genomic_DNA"/>
</dbReference>
<dbReference type="Proteomes" id="UP001153069">
    <property type="component" value="Unassembled WGS sequence"/>
</dbReference>
<evidence type="ECO:0000313" key="2">
    <source>
        <dbReference type="EMBL" id="CAB9507510.1"/>
    </source>
</evidence>
<protein>
    <submittedName>
        <fullName evidence="2">Uncharacterized protein</fullName>
    </submittedName>
</protein>
<feature type="region of interest" description="Disordered" evidence="1">
    <location>
        <begin position="70"/>
        <end position="91"/>
    </location>
</feature>
<sequence length="183" mass="20400">MVTFQEEIISSTTTSASFRSNNSYRSKLRSSVLQGRQSVMGRMSILMGRRPSVTAPSELLDLDDLDFSDCDVHDDGPKNSDEAQEILKQQQEASTASTFLGFTWSSRDINSSSRHLKAPAPEETTTRTSTASEDKEGVVEDIDSFMSSMTKEIGTFWTSLMGDDKKLEDDTETEDEILFEAKQ</sequence>
<dbReference type="AlphaFoldDB" id="A0A9N8DSF7"/>
<evidence type="ECO:0000256" key="1">
    <source>
        <dbReference type="SAM" id="MobiDB-lite"/>
    </source>
</evidence>
<accession>A0A9N8DSF7</accession>
<evidence type="ECO:0000313" key="3">
    <source>
        <dbReference type="Proteomes" id="UP001153069"/>
    </source>
</evidence>
<feature type="compositionally biased region" description="Low complexity" evidence="1">
    <location>
        <begin position="118"/>
        <end position="131"/>
    </location>
</feature>
<gene>
    <name evidence="2" type="ORF">SEMRO_309_G113810.1</name>
</gene>
<feature type="region of interest" description="Disordered" evidence="1">
    <location>
        <begin position="111"/>
        <end position="139"/>
    </location>
</feature>
<reference evidence="2" key="1">
    <citation type="submission" date="2020-06" db="EMBL/GenBank/DDBJ databases">
        <authorList>
            <consortium name="Plant Systems Biology data submission"/>
        </authorList>
    </citation>
    <scope>NUCLEOTIDE SEQUENCE</scope>
    <source>
        <strain evidence="2">D6</strain>
    </source>
</reference>
<keyword evidence="3" id="KW-1185">Reference proteome</keyword>